<comment type="function">
    <text evidence="8">Ligand for members of the frizzled family of seven transmembrane receptors.</text>
</comment>
<evidence type="ECO:0000256" key="9">
    <source>
        <dbReference type="SAM" id="MobiDB-lite"/>
    </source>
</evidence>
<dbReference type="PANTHER" id="PTHR12027:SF98">
    <property type="entry name" value="PROTEIN WNT"/>
    <property type="match status" value="1"/>
</dbReference>
<dbReference type="GO" id="GO:0005615">
    <property type="term" value="C:extracellular space"/>
    <property type="evidence" value="ECO:0007669"/>
    <property type="project" value="TreeGrafter"/>
</dbReference>
<evidence type="ECO:0000256" key="2">
    <source>
        <dbReference type="ARBA" id="ARBA00005683"/>
    </source>
</evidence>
<comment type="similarity">
    <text evidence="2 8">Belongs to the Wnt family.</text>
</comment>
<sequence>YQKYSAAHIDNWRNAGTVPAFGRHLSLAFAQGHVDALQSCPDQFRVEAALFRRKLRPLTPAEVVLSFANVPIAVAIGEPMSLHRLAYRDRDWNVREAQYHFSRARQWSQFSPKKCSFDPELIRAALQGVNMALRECERQMATERWNCSRIAPIINMGSRIFLVDCFGETAFTLAIISAGVTASIAAECKRSLTCCPCHLTQVDNSGAPQNAITRPGCDHNIKFAKGFAKRLLDKTEKGRDVRYISLLHNYNTGRRAVAKTMKKRCLCHGTSGSCTYRTCWKEVASFQKIGQLLKMQYTKAVKVMQGSPVKIFKTFRPSLGDSGRRRRRRILNLVKVEEHSNRLTRPRRSDLVYYENVSSDFFCERQTYWSVLGTRQRICDAHGGNCSHICCGRPYRTEYYKHVDEKCNCRFIWCCEVKCEVCITDKHRKVCTNLAFQSCKWIENSRPLTKASRPTAAAASPSSIPGSSRRRLTKSDGSEGVDEVIKDDSDCWKVYSGYPIDCPRRDPFHWSWLGQFNRPVRLQRVVVKGALLNSSAKSVDRHLPQGIVVIARPWDAALPSRHCRLDQLARSLGIFDCSGDKTGSLLVGVRRPDDASETKTPSKVEKNCDYPGPVCAIRVFDPDSQPLTFINCRQTSIDGAKSKSASSSACESLSSDFSSNADVAAANFDWRGQFGRSVKVGRVILDSCLTSSSPESSPPVDNNCQIFEVLAGRQLCSRVDSMDLSVAESFNCQGAQASELTVRMGGINDSSLTTLFELCDVVAYGVGEVQQASVHRINLLLERVRHRPDLSVVQQDGLEHRLEQRHPLAVRQGLKLQDCPQRTKGSPGTSAVTPQILMDAGNQTASVDELLTTRKLRRLSICASAQNCSLDVVRHEKHDSLLRVDYPADTRRNGNKFFQLFMGAFDISGQQGEVVGVAKHAESPLQSTSTYASPQQKSVVVGRKSGPQHPVPRCSSSLVVPGFLGTATMCTVVHSLGASSPKSTRFITLTTSLTTQWMRSASMRTSSGPSAFPPCDCWASLTTSAVLTGARLKLSSAGNGISGGSVRLSGSGGGSALTMVAKNSRSSFLRSSAESPARFSGMHRFRPVRALIADQTTRPLASGPAAETARMVSSTAACLCCKWAAAKASSASRVGRLLKRSRSSSSLACRIAGLERDCLFRGGSNCSAHLGVLGTSTLAAERSDESASKAAVRVGVPERAVVAPRWPLRWTIERIVTTTKVADEESMIGPQSKRRDGAAIDDAAALEEAHQHMIELCLPPFCIPATRFPPPALAAQKNLRACLASCGSGCWPTPCPASLGSPPALRCCRSHAVEDYQCITLRRFLQLYRELLKEFLSLVRAFGRRRVRTEQASVPAAKPNVDPEQPRGQRDAVTALLQPRSDQRSNSSMASLDQYGPERQQLDGQHHVADRVDFAHADARFAAPAWSCHCWPPQQLRAAHRLTT</sequence>
<reference evidence="11" key="1">
    <citation type="submission" date="2016-11" db="UniProtKB">
        <authorList>
            <consortium name="WormBaseParasite"/>
        </authorList>
    </citation>
    <scope>IDENTIFICATION</scope>
</reference>
<comment type="subcellular location">
    <subcellularLocation>
        <location evidence="1 8">Secreted</location>
        <location evidence="1 8">Extracellular space</location>
        <location evidence="1 8">Extracellular matrix</location>
    </subcellularLocation>
</comment>
<dbReference type="GO" id="GO:0005109">
    <property type="term" value="F:frizzled binding"/>
    <property type="evidence" value="ECO:0007669"/>
    <property type="project" value="TreeGrafter"/>
</dbReference>
<feature type="region of interest" description="Disordered" evidence="9">
    <location>
        <begin position="1349"/>
        <end position="1404"/>
    </location>
</feature>
<evidence type="ECO:0000256" key="4">
    <source>
        <dbReference type="ARBA" id="ARBA00022525"/>
    </source>
</evidence>
<dbReference type="Gene3D" id="3.30.2460.20">
    <property type="match status" value="1"/>
</dbReference>
<dbReference type="CDD" id="cd13113">
    <property type="entry name" value="Wnt"/>
    <property type="match status" value="1"/>
</dbReference>
<dbReference type="SMART" id="SM00097">
    <property type="entry name" value="WNT1"/>
    <property type="match status" value="1"/>
</dbReference>
<evidence type="ECO:0000313" key="10">
    <source>
        <dbReference type="Proteomes" id="UP000095280"/>
    </source>
</evidence>
<dbReference type="GO" id="GO:0030182">
    <property type="term" value="P:neuron differentiation"/>
    <property type="evidence" value="ECO:0007669"/>
    <property type="project" value="TreeGrafter"/>
</dbReference>
<evidence type="ECO:0000256" key="6">
    <source>
        <dbReference type="ARBA" id="ARBA00022687"/>
    </source>
</evidence>
<evidence type="ECO:0000256" key="3">
    <source>
        <dbReference type="ARBA" id="ARBA00022473"/>
    </source>
</evidence>
<keyword evidence="3 8" id="KW-0217">Developmental protein</keyword>
<protein>
    <recommendedName>
        <fullName evidence="8">Protein Wnt</fullName>
    </recommendedName>
</protein>
<dbReference type="InterPro" id="IPR005817">
    <property type="entry name" value="Wnt"/>
</dbReference>
<name>A0A1I8HPB0_9PLAT</name>
<keyword evidence="7" id="KW-1015">Disulfide bond</keyword>
<dbReference type="WBParaSite" id="maker-uti_cns_0007262-snap-gene-0.8-mRNA-1">
    <property type="protein sequence ID" value="maker-uti_cns_0007262-snap-gene-0.8-mRNA-1"/>
    <property type="gene ID" value="maker-uti_cns_0007262-snap-gene-0.8"/>
</dbReference>
<keyword evidence="10" id="KW-1185">Reference proteome</keyword>
<feature type="compositionally biased region" description="Low complexity" evidence="9">
    <location>
        <begin position="451"/>
        <end position="467"/>
    </location>
</feature>
<accession>A0A1I8HPB0</accession>
<feature type="compositionally biased region" description="Basic and acidic residues" evidence="9">
    <location>
        <begin position="473"/>
        <end position="482"/>
    </location>
</feature>
<proteinExistence type="inferred from homology"/>
<keyword evidence="5" id="KW-0272">Extracellular matrix</keyword>
<evidence type="ECO:0000313" key="11">
    <source>
        <dbReference type="WBParaSite" id="maker-uti_cns_0007262-snap-gene-0.8-mRNA-1"/>
    </source>
</evidence>
<evidence type="ECO:0000256" key="5">
    <source>
        <dbReference type="ARBA" id="ARBA00022530"/>
    </source>
</evidence>
<feature type="region of interest" description="Disordered" evidence="9">
    <location>
        <begin position="450"/>
        <end position="482"/>
    </location>
</feature>
<keyword evidence="6 8" id="KW-0879">Wnt signaling pathway</keyword>
<evidence type="ECO:0000256" key="1">
    <source>
        <dbReference type="ARBA" id="ARBA00004498"/>
    </source>
</evidence>
<keyword evidence="4" id="KW-0964">Secreted</keyword>
<organism evidence="10 11">
    <name type="scientific">Macrostomum lignano</name>
    <dbReference type="NCBI Taxonomy" id="282301"/>
    <lineage>
        <taxon>Eukaryota</taxon>
        <taxon>Metazoa</taxon>
        <taxon>Spiralia</taxon>
        <taxon>Lophotrochozoa</taxon>
        <taxon>Platyhelminthes</taxon>
        <taxon>Rhabditophora</taxon>
        <taxon>Macrostomorpha</taxon>
        <taxon>Macrostomida</taxon>
        <taxon>Macrostomidae</taxon>
        <taxon>Macrostomum</taxon>
    </lineage>
</organism>
<dbReference type="Proteomes" id="UP000095280">
    <property type="component" value="Unplaced"/>
</dbReference>
<dbReference type="Pfam" id="PF00110">
    <property type="entry name" value="wnt"/>
    <property type="match status" value="1"/>
</dbReference>
<evidence type="ECO:0000256" key="8">
    <source>
        <dbReference type="RuleBase" id="RU003500"/>
    </source>
</evidence>
<evidence type="ECO:0000256" key="7">
    <source>
        <dbReference type="ARBA" id="ARBA00023157"/>
    </source>
</evidence>
<dbReference type="PANTHER" id="PTHR12027">
    <property type="entry name" value="WNT RELATED"/>
    <property type="match status" value="1"/>
</dbReference>
<dbReference type="InterPro" id="IPR043158">
    <property type="entry name" value="Wnt_C"/>
</dbReference>
<dbReference type="GO" id="GO:0060070">
    <property type="term" value="P:canonical Wnt signaling pathway"/>
    <property type="evidence" value="ECO:0007669"/>
    <property type="project" value="TreeGrafter"/>
</dbReference>
<dbReference type="GO" id="GO:0045165">
    <property type="term" value="P:cell fate commitment"/>
    <property type="evidence" value="ECO:0007669"/>
    <property type="project" value="TreeGrafter"/>
</dbReference>
<dbReference type="PRINTS" id="PR01349">
    <property type="entry name" value="WNTPROTEIN"/>
</dbReference>
<dbReference type="GO" id="GO:0005125">
    <property type="term" value="F:cytokine activity"/>
    <property type="evidence" value="ECO:0007669"/>
    <property type="project" value="TreeGrafter"/>
</dbReference>